<gene>
    <name evidence="2" type="ORF">M9Y10_019894</name>
</gene>
<organism evidence="2 3">
    <name type="scientific">Tritrichomonas musculus</name>
    <dbReference type="NCBI Taxonomy" id="1915356"/>
    <lineage>
        <taxon>Eukaryota</taxon>
        <taxon>Metamonada</taxon>
        <taxon>Parabasalia</taxon>
        <taxon>Tritrichomonadida</taxon>
        <taxon>Tritrichomonadidae</taxon>
        <taxon>Tritrichomonas</taxon>
    </lineage>
</organism>
<evidence type="ECO:0000256" key="1">
    <source>
        <dbReference type="SAM" id="MobiDB-lite"/>
    </source>
</evidence>
<keyword evidence="3" id="KW-1185">Reference proteome</keyword>
<proteinExistence type="predicted"/>
<feature type="region of interest" description="Disordered" evidence="1">
    <location>
        <begin position="19"/>
        <end position="45"/>
    </location>
</feature>
<dbReference type="Proteomes" id="UP001470230">
    <property type="component" value="Unassembled WGS sequence"/>
</dbReference>
<evidence type="ECO:0000313" key="3">
    <source>
        <dbReference type="Proteomes" id="UP001470230"/>
    </source>
</evidence>
<name>A0ABR2HJN1_9EUKA</name>
<sequence length="93" mass="10918">MLETDDFVNNLSDRGAFDEYKKQMEPFRPSSKKSDKSIESNRSKDDIFIGEDNQKYYKKIDDIGEGRRSIAYKIIDTRTNEILCKKVVKIQMT</sequence>
<accession>A0ABR2HJN1</accession>
<feature type="compositionally biased region" description="Basic and acidic residues" evidence="1">
    <location>
        <begin position="32"/>
        <end position="45"/>
    </location>
</feature>
<protein>
    <recommendedName>
        <fullName evidence="4">Protein kinase domain-containing protein</fullName>
    </recommendedName>
</protein>
<evidence type="ECO:0008006" key="4">
    <source>
        <dbReference type="Google" id="ProtNLM"/>
    </source>
</evidence>
<comment type="caution">
    <text evidence="2">The sequence shown here is derived from an EMBL/GenBank/DDBJ whole genome shotgun (WGS) entry which is preliminary data.</text>
</comment>
<evidence type="ECO:0000313" key="2">
    <source>
        <dbReference type="EMBL" id="KAK8847307.1"/>
    </source>
</evidence>
<reference evidence="2 3" key="1">
    <citation type="submission" date="2024-04" db="EMBL/GenBank/DDBJ databases">
        <title>Tritrichomonas musculus Genome.</title>
        <authorList>
            <person name="Alves-Ferreira E."/>
            <person name="Grigg M."/>
            <person name="Lorenzi H."/>
            <person name="Galac M."/>
        </authorList>
    </citation>
    <scope>NUCLEOTIDE SEQUENCE [LARGE SCALE GENOMIC DNA]</scope>
    <source>
        <strain evidence="2 3">EAF2021</strain>
    </source>
</reference>
<dbReference type="EMBL" id="JAPFFF010000028">
    <property type="protein sequence ID" value="KAK8847307.1"/>
    <property type="molecule type" value="Genomic_DNA"/>
</dbReference>